<dbReference type="PANTHER" id="PTHR11384">
    <property type="entry name" value="ATP-BINDING CASSETTE, SUB-FAMILY D MEMBER"/>
    <property type="match status" value="1"/>
</dbReference>
<dbReference type="Gene3D" id="1.20.1560.10">
    <property type="entry name" value="ABC transporter type 1, transmembrane domain"/>
    <property type="match status" value="1"/>
</dbReference>
<keyword evidence="3 8" id="KW-0812">Transmembrane</keyword>
<dbReference type="Pfam" id="PF00005">
    <property type="entry name" value="ABC_tran"/>
    <property type="match status" value="1"/>
</dbReference>
<dbReference type="InterPro" id="IPR017871">
    <property type="entry name" value="ABC_transporter-like_CS"/>
</dbReference>
<name>A0A1J4MN45_9CRYT</name>
<evidence type="ECO:0000256" key="2">
    <source>
        <dbReference type="ARBA" id="ARBA00022448"/>
    </source>
</evidence>
<evidence type="ECO:0000256" key="7">
    <source>
        <dbReference type="ARBA" id="ARBA00023136"/>
    </source>
</evidence>
<organism evidence="11 12">
    <name type="scientific">Cryptosporidium andersoni</name>
    <dbReference type="NCBI Taxonomy" id="117008"/>
    <lineage>
        <taxon>Eukaryota</taxon>
        <taxon>Sar</taxon>
        <taxon>Alveolata</taxon>
        <taxon>Apicomplexa</taxon>
        <taxon>Conoidasida</taxon>
        <taxon>Coccidia</taxon>
        <taxon>Eucoccidiorida</taxon>
        <taxon>Eimeriorina</taxon>
        <taxon>Cryptosporidiidae</taxon>
        <taxon>Cryptosporidium</taxon>
    </lineage>
</organism>
<keyword evidence="6 8" id="KW-1133">Transmembrane helix</keyword>
<gene>
    <name evidence="11" type="ORF">cand_030870</name>
</gene>
<dbReference type="PROSITE" id="PS00211">
    <property type="entry name" value="ABC_TRANSPORTER_1"/>
    <property type="match status" value="1"/>
</dbReference>
<dbReference type="AlphaFoldDB" id="A0A1J4MN45"/>
<evidence type="ECO:0000256" key="5">
    <source>
        <dbReference type="ARBA" id="ARBA00022840"/>
    </source>
</evidence>
<keyword evidence="5" id="KW-0067">ATP-binding</keyword>
<dbReference type="SUPFAM" id="SSF90123">
    <property type="entry name" value="ABC transporter transmembrane region"/>
    <property type="match status" value="1"/>
</dbReference>
<dbReference type="InterPro" id="IPR027417">
    <property type="entry name" value="P-loop_NTPase"/>
</dbReference>
<dbReference type="GO" id="GO:0140359">
    <property type="term" value="F:ABC-type transporter activity"/>
    <property type="evidence" value="ECO:0007669"/>
    <property type="project" value="InterPro"/>
</dbReference>
<evidence type="ECO:0000259" key="10">
    <source>
        <dbReference type="PROSITE" id="PS50929"/>
    </source>
</evidence>
<evidence type="ECO:0000259" key="9">
    <source>
        <dbReference type="PROSITE" id="PS50893"/>
    </source>
</evidence>
<comment type="similarity">
    <text evidence="1">Belongs to the ABC transporter superfamily. ABCD family. Peroxisomal fatty acyl CoA transporter (TC 3.A.1.203) subfamily.</text>
</comment>
<feature type="transmembrane region" description="Helical" evidence="8">
    <location>
        <begin position="142"/>
        <end position="159"/>
    </location>
</feature>
<evidence type="ECO:0000256" key="8">
    <source>
        <dbReference type="SAM" id="Phobius"/>
    </source>
</evidence>
<evidence type="ECO:0000256" key="4">
    <source>
        <dbReference type="ARBA" id="ARBA00022741"/>
    </source>
</evidence>
<dbReference type="RefSeq" id="XP_067067503.1">
    <property type="nucleotide sequence ID" value="XM_067213313.1"/>
</dbReference>
<dbReference type="InterPro" id="IPR025662">
    <property type="entry name" value="Sigma_54_int_dom_ATP-bd_1"/>
</dbReference>
<feature type="transmembrane region" description="Helical" evidence="8">
    <location>
        <begin position="100"/>
        <end position="121"/>
    </location>
</feature>
<dbReference type="SMART" id="SM00382">
    <property type="entry name" value="AAA"/>
    <property type="match status" value="1"/>
</dbReference>
<dbReference type="VEuPathDB" id="CryptoDB:cand_030870"/>
<proteinExistence type="inferred from homology"/>
<dbReference type="OrthoDB" id="422637at2759"/>
<dbReference type="InterPro" id="IPR050835">
    <property type="entry name" value="ABC_transporter_sub-D"/>
</dbReference>
<protein>
    <submittedName>
        <fullName evidence="11">ABC transporter family protein</fullName>
    </submittedName>
</protein>
<dbReference type="Proteomes" id="UP000186804">
    <property type="component" value="Unassembled WGS sequence"/>
</dbReference>
<dbReference type="PROSITE" id="PS50929">
    <property type="entry name" value="ABC_TM1F"/>
    <property type="match status" value="1"/>
</dbReference>
<evidence type="ECO:0000256" key="6">
    <source>
        <dbReference type="ARBA" id="ARBA00022989"/>
    </source>
</evidence>
<accession>A0A1J4MN45</accession>
<dbReference type="SUPFAM" id="SSF52540">
    <property type="entry name" value="P-loop containing nucleoside triphosphate hydrolases"/>
    <property type="match status" value="1"/>
</dbReference>
<evidence type="ECO:0000313" key="11">
    <source>
        <dbReference type="EMBL" id="OII75657.1"/>
    </source>
</evidence>
<evidence type="ECO:0000256" key="3">
    <source>
        <dbReference type="ARBA" id="ARBA00022692"/>
    </source>
</evidence>
<evidence type="ECO:0000256" key="1">
    <source>
        <dbReference type="ARBA" id="ARBA00008575"/>
    </source>
</evidence>
<dbReference type="CDD" id="cd03223">
    <property type="entry name" value="ABCD_peroxisomal_ALDP"/>
    <property type="match status" value="1"/>
</dbReference>
<evidence type="ECO:0000313" key="12">
    <source>
        <dbReference type="Proteomes" id="UP000186804"/>
    </source>
</evidence>
<dbReference type="GeneID" id="92367271"/>
<dbReference type="GO" id="GO:0005524">
    <property type="term" value="F:ATP binding"/>
    <property type="evidence" value="ECO:0007669"/>
    <property type="project" value="UniProtKB-KW"/>
</dbReference>
<dbReference type="InterPro" id="IPR003439">
    <property type="entry name" value="ABC_transporter-like_ATP-bd"/>
</dbReference>
<dbReference type="PROSITE" id="PS50893">
    <property type="entry name" value="ABC_TRANSPORTER_2"/>
    <property type="match status" value="1"/>
</dbReference>
<dbReference type="InterPro" id="IPR036640">
    <property type="entry name" value="ABC1_TM_sf"/>
</dbReference>
<comment type="caution">
    <text evidence="11">The sequence shown here is derived from an EMBL/GenBank/DDBJ whole genome shotgun (WGS) entry which is preliminary data.</text>
</comment>
<dbReference type="GO" id="GO:0016887">
    <property type="term" value="F:ATP hydrolysis activity"/>
    <property type="evidence" value="ECO:0007669"/>
    <property type="project" value="InterPro"/>
</dbReference>
<keyword evidence="7 8" id="KW-0472">Membrane</keyword>
<dbReference type="InterPro" id="IPR011527">
    <property type="entry name" value="ABC1_TM_dom"/>
</dbReference>
<reference evidence="11 12" key="1">
    <citation type="submission" date="2016-10" db="EMBL/GenBank/DDBJ databases">
        <title>Reductive evolution of mitochondrial metabolism and differential evolution of invasion-related proteins in Cryptosporidium.</title>
        <authorList>
            <person name="Liu S."/>
            <person name="Roellig D.M."/>
            <person name="Guo Y."/>
            <person name="Li N."/>
            <person name="Frace M.A."/>
            <person name="Tang K."/>
            <person name="Zhang L."/>
            <person name="Feng Y."/>
            <person name="Xiao L."/>
        </authorList>
    </citation>
    <scope>NUCLEOTIDE SEQUENCE [LARGE SCALE GENOMIC DNA]</scope>
    <source>
        <strain evidence="11">30847</strain>
    </source>
</reference>
<sequence>MTYKNKSVISKKRSSECLSFFTTQSTCIEKSDDPSITETLVKSSNNTIDYLSKLQQINYAKNQGFIGSFKLIWILCVEYFKSNGYYHKNCKNIRKLKLPIYRLGYIVILLIASSTLSYLFSRMLIQFWRALEQKNKEDFQRAVVLYMLVLIANALIHVIKIDILSRLQADLRMWITEKFLDQYYFDNTCYQFAIKKTLDNPDQRIGEDVALFASYLLHLICRSIDNFFDFLVHSVVLYKINISLFIVSLLYSAIGTYISVKLGSDIILAKVEERNIESNFRHSIVRVRENAENVAMYGGWDYELSYHKDILLKITNALVNRRKLETKQGFFNITFQFLIKIVPIVVISPDYFSGAITMGEINQASSASRNIIDDVSILVNTFGEISTIFSSVNRISHFISLLAKEYVDTVSAKIGESIIKETEDKEINLSVLQIEDKFYNLLEKSVDKFLFKYPENILLNSVRKPYFVIVKQNDGSKHIGISGRIRSLIWDKDYLKVDNIDLYTPDFSRQVFSGVSFCINPGEKILISGDSGVGKSSLFRAINGIWFNGSGSIYKPPSHKILFVPQKPYCTIAALRDQLLYPLKVDSFLYNNTFRNINDIDSYLVDILDKVGLSYIKSRIQDTDGNFLDVVKDWSITLSLGEQQRLAFARILIFTPSICLLDEATSALDVGTEAKLYNLLYKRPDLTYISISHRPTIQKYHKKELIMKNNCGVHLEYITQ</sequence>
<feature type="domain" description="ABC transporter" evidence="9">
    <location>
        <begin position="495"/>
        <end position="719"/>
    </location>
</feature>
<dbReference type="Pfam" id="PF06472">
    <property type="entry name" value="ABC_membrane_2"/>
    <property type="match status" value="1"/>
</dbReference>
<dbReference type="PROSITE" id="PS00675">
    <property type="entry name" value="SIGMA54_INTERACT_1"/>
    <property type="match status" value="1"/>
</dbReference>
<dbReference type="Gene3D" id="3.40.50.300">
    <property type="entry name" value="P-loop containing nucleotide triphosphate hydrolases"/>
    <property type="match status" value="1"/>
</dbReference>
<keyword evidence="12" id="KW-1185">Reference proteome</keyword>
<feature type="domain" description="ABC transmembrane type-1" evidence="10">
    <location>
        <begin position="106"/>
        <end position="387"/>
    </location>
</feature>
<keyword evidence="4" id="KW-0547">Nucleotide-binding</keyword>
<dbReference type="PANTHER" id="PTHR11384:SF59">
    <property type="entry name" value="LYSOSOMAL COBALAMIN TRANSPORTER ABCD4"/>
    <property type="match status" value="1"/>
</dbReference>
<dbReference type="InterPro" id="IPR003593">
    <property type="entry name" value="AAA+_ATPase"/>
</dbReference>
<feature type="transmembrane region" description="Helical" evidence="8">
    <location>
        <begin position="236"/>
        <end position="260"/>
    </location>
</feature>
<keyword evidence="2" id="KW-0813">Transport</keyword>
<dbReference type="EMBL" id="LRBS01000086">
    <property type="protein sequence ID" value="OII75657.1"/>
    <property type="molecule type" value="Genomic_DNA"/>
</dbReference>
<dbReference type="GO" id="GO:0016020">
    <property type="term" value="C:membrane"/>
    <property type="evidence" value="ECO:0007669"/>
    <property type="project" value="InterPro"/>
</dbReference>